<protein>
    <submittedName>
        <fullName evidence="1">Uncharacterized protein</fullName>
    </submittedName>
</protein>
<gene>
    <name evidence="1" type="ORF">ARMGADRAFT_1040727</name>
</gene>
<accession>A0A2H3CW77</accession>
<sequence length="150" mass="17290">MYTLLDRYWMRKKRVMPPDAATNASMWWTQSKIAARVGSPGRIGTGWHNSVRQVLVKQRVQQSTSATNSARHGLFELMKDPITRDPRYMTSDVKELDDTAASVEQDLIERAENDTKAKDAENTIRLRVAMAVEKHSRDEDEYFADTFPVW</sequence>
<evidence type="ECO:0000313" key="2">
    <source>
        <dbReference type="Proteomes" id="UP000217790"/>
    </source>
</evidence>
<reference evidence="2" key="1">
    <citation type="journal article" date="2017" name="Nat. Ecol. Evol.">
        <title>Genome expansion and lineage-specific genetic innovations in the forest pathogenic fungi Armillaria.</title>
        <authorList>
            <person name="Sipos G."/>
            <person name="Prasanna A.N."/>
            <person name="Walter M.C."/>
            <person name="O'Connor E."/>
            <person name="Balint B."/>
            <person name="Krizsan K."/>
            <person name="Kiss B."/>
            <person name="Hess J."/>
            <person name="Varga T."/>
            <person name="Slot J."/>
            <person name="Riley R."/>
            <person name="Boka B."/>
            <person name="Rigling D."/>
            <person name="Barry K."/>
            <person name="Lee J."/>
            <person name="Mihaltcheva S."/>
            <person name="LaButti K."/>
            <person name="Lipzen A."/>
            <person name="Waldron R."/>
            <person name="Moloney N.M."/>
            <person name="Sperisen C."/>
            <person name="Kredics L."/>
            <person name="Vagvoelgyi C."/>
            <person name="Patrignani A."/>
            <person name="Fitzpatrick D."/>
            <person name="Nagy I."/>
            <person name="Doyle S."/>
            <person name="Anderson J.B."/>
            <person name="Grigoriev I.V."/>
            <person name="Gueldener U."/>
            <person name="Muensterkoetter M."/>
            <person name="Nagy L.G."/>
        </authorList>
    </citation>
    <scope>NUCLEOTIDE SEQUENCE [LARGE SCALE GENOMIC DNA]</scope>
    <source>
        <strain evidence="2">Ar21-2</strain>
    </source>
</reference>
<proteinExistence type="predicted"/>
<name>A0A2H3CW77_ARMGA</name>
<dbReference type="InParanoid" id="A0A2H3CW77"/>
<evidence type="ECO:0000313" key="1">
    <source>
        <dbReference type="EMBL" id="PBK79556.1"/>
    </source>
</evidence>
<dbReference type="Proteomes" id="UP000217790">
    <property type="component" value="Unassembled WGS sequence"/>
</dbReference>
<dbReference type="EMBL" id="KZ293771">
    <property type="protein sequence ID" value="PBK79556.1"/>
    <property type="molecule type" value="Genomic_DNA"/>
</dbReference>
<keyword evidence="2" id="KW-1185">Reference proteome</keyword>
<dbReference type="AlphaFoldDB" id="A0A2H3CW77"/>
<organism evidence="1 2">
    <name type="scientific">Armillaria gallica</name>
    <name type="common">Bulbous honey fungus</name>
    <name type="synonym">Armillaria bulbosa</name>
    <dbReference type="NCBI Taxonomy" id="47427"/>
    <lineage>
        <taxon>Eukaryota</taxon>
        <taxon>Fungi</taxon>
        <taxon>Dikarya</taxon>
        <taxon>Basidiomycota</taxon>
        <taxon>Agaricomycotina</taxon>
        <taxon>Agaricomycetes</taxon>
        <taxon>Agaricomycetidae</taxon>
        <taxon>Agaricales</taxon>
        <taxon>Marasmiineae</taxon>
        <taxon>Physalacriaceae</taxon>
        <taxon>Armillaria</taxon>
    </lineage>
</organism>